<sequence>MHAVYSKNQSQIKARKRHCTVLPKETAPKFLVAKRRQKTEKGDISLIRLVAQDGLSLAYSISPFQFRKLEGRSAFISSISNHGQRLAGAASLNRQWNRRHQRRADLIFEGRLWGLAAAAEVSLRAPSLIEKGVADRPTTDRVRIRVTAPRLEIQGRKRRAEKLQSGFYRRHDDPLCQTSRISLALQ</sequence>
<organism evidence="1 2">
    <name type="scientific">Tribolium castaneum</name>
    <name type="common">Red flour beetle</name>
    <dbReference type="NCBI Taxonomy" id="7070"/>
    <lineage>
        <taxon>Eukaryota</taxon>
        <taxon>Metazoa</taxon>
        <taxon>Ecdysozoa</taxon>
        <taxon>Arthropoda</taxon>
        <taxon>Hexapoda</taxon>
        <taxon>Insecta</taxon>
        <taxon>Pterygota</taxon>
        <taxon>Neoptera</taxon>
        <taxon>Endopterygota</taxon>
        <taxon>Coleoptera</taxon>
        <taxon>Polyphaga</taxon>
        <taxon>Cucujiformia</taxon>
        <taxon>Tenebrionidae</taxon>
        <taxon>Tenebrionidae incertae sedis</taxon>
        <taxon>Tribolium</taxon>
    </lineage>
</organism>
<gene>
    <name evidence="1" type="primary">GLEAN_08347</name>
    <name evidence="1" type="ORF">TcasGA2_TC008347</name>
</gene>
<protein>
    <submittedName>
        <fullName evidence="1">Uncharacterized protein</fullName>
    </submittedName>
</protein>
<proteinExistence type="predicted"/>
<name>D2A176_TRICA</name>
<dbReference type="AlphaFoldDB" id="D2A176"/>
<dbReference type="EMBL" id="KQ971338">
    <property type="protein sequence ID" value="EFA02627.1"/>
    <property type="molecule type" value="Genomic_DNA"/>
</dbReference>
<dbReference type="HOGENOM" id="CLU_1456277_0_0_1"/>
<evidence type="ECO:0000313" key="1">
    <source>
        <dbReference type="EMBL" id="EFA02627.1"/>
    </source>
</evidence>
<accession>D2A176</accession>
<dbReference type="InParanoid" id="D2A176"/>
<reference evidence="1 2" key="1">
    <citation type="journal article" date="2008" name="Nature">
        <title>The genome of the model beetle and pest Tribolium castaneum.</title>
        <authorList>
            <consortium name="Tribolium Genome Sequencing Consortium"/>
            <person name="Richards S."/>
            <person name="Gibbs R.A."/>
            <person name="Weinstock G.M."/>
            <person name="Brown S.J."/>
            <person name="Denell R."/>
            <person name="Beeman R.W."/>
            <person name="Gibbs R."/>
            <person name="Beeman R.W."/>
            <person name="Brown S.J."/>
            <person name="Bucher G."/>
            <person name="Friedrich M."/>
            <person name="Grimmelikhuijzen C.J."/>
            <person name="Klingler M."/>
            <person name="Lorenzen M."/>
            <person name="Richards S."/>
            <person name="Roth S."/>
            <person name="Schroder R."/>
            <person name="Tautz D."/>
            <person name="Zdobnov E.M."/>
            <person name="Muzny D."/>
            <person name="Gibbs R.A."/>
            <person name="Weinstock G.M."/>
            <person name="Attaway T."/>
            <person name="Bell S."/>
            <person name="Buhay C.J."/>
            <person name="Chandrabose M.N."/>
            <person name="Chavez D."/>
            <person name="Clerk-Blankenburg K.P."/>
            <person name="Cree A."/>
            <person name="Dao M."/>
            <person name="Davis C."/>
            <person name="Chacko J."/>
            <person name="Dinh H."/>
            <person name="Dugan-Rocha S."/>
            <person name="Fowler G."/>
            <person name="Garner T.T."/>
            <person name="Garnes J."/>
            <person name="Gnirke A."/>
            <person name="Hawes A."/>
            <person name="Hernandez J."/>
            <person name="Hines S."/>
            <person name="Holder M."/>
            <person name="Hume J."/>
            <person name="Jhangiani S.N."/>
            <person name="Joshi V."/>
            <person name="Khan Z.M."/>
            <person name="Jackson L."/>
            <person name="Kovar C."/>
            <person name="Kowis A."/>
            <person name="Lee S."/>
            <person name="Lewis L.R."/>
            <person name="Margolis J."/>
            <person name="Morgan M."/>
            <person name="Nazareth L.V."/>
            <person name="Nguyen N."/>
            <person name="Okwuonu G."/>
            <person name="Parker D."/>
            <person name="Richards S."/>
            <person name="Ruiz S.J."/>
            <person name="Santibanez J."/>
            <person name="Savard J."/>
            <person name="Scherer S.E."/>
            <person name="Schneider B."/>
            <person name="Sodergren E."/>
            <person name="Tautz D."/>
            <person name="Vattahil S."/>
            <person name="Villasana D."/>
            <person name="White C.S."/>
            <person name="Wright R."/>
            <person name="Park Y."/>
            <person name="Beeman R.W."/>
            <person name="Lord J."/>
            <person name="Oppert B."/>
            <person name="Lorenzen M."/>
            <person name="Brown S."/>
            <person name="Wang L."/>
            <person name="Savard J."/>
            <person name="Tautz D."/>
            <person name="Richards S."/>
            <person name="Weinstock G."/>
            <person name="Gibbs R.A."/>
            <person name="Liu Y."/>
            <person name="Worley K."/>
            <person name="Weinstock G."/>
            <person name="Elsik C.G."/>
            <person name="Reese J.T."/>
            <person name="Elhaik E."/>
            <person name="Landan G."/>
            <person name="Graur D."/>
            <person name="Arensburger P."/>
            <person name="Atkinson P."/>
            <person name="Beeman R.W."/>
            <person name="Beidler J."/>
            <person name="Brown S.J."/>
            <person name="Demuth J.P."/>
            <person name="Drury D.W."/>
            <person name="Du Y.Z."/>
            <person name="Fujiwara H."/>
            <person name="Lorenzen M."/>
            <person name="Maselli V."/>
            <person name="Osanai M."/>
            <person name="Park Y."/>
            <person name="Robertson H.M."/>
            <person name="Tu Z."/>
            <person name="Wang J.J."/>
            <person name="Wang S."/>
            <person name="Richards S."/>
            <person name="Song H."/>
            <person name="Zhang L."/>
            <person name="Sodergren E."/>
            <person name="Werner D."/>
            <person name="Stanke M."/>
            <person name="Morgenstern B."/>
            <person name="Solovyev V."/>
            <person name="Kosarev P."/>
            <person name="Brown G."/>
            <person name="Chen H.C."/>
            <person name="Ermolaeva O."/>
            <person name="Hlavina W."/>
            <person name="Kapustin Y."/>
            <person name="Kiryutin B."/>
            <person name="Kitts P."/>
            <person name="Maglott D."/>
            <person name="Pruitt K."/>
            <person name="Sapojnikov V."/>
            <person name="Souvorov A."/>
            <person name="Mackey A.J."/>
            <person name="Waterhouse R.M."/>
            <person name="Wyder S."/>
            <person name="Zdobnov E.M."/>
            <person name="Zdobnov E.M."/>
            <person name="Wyder S."/>
            <person name="Kriventseva E.V."/>
            <person name="Kadowaki T."/>
            <person name="Bork P."/>
            <person name="Aranda M."/>
            <person name="Bao R."/>
            <person name="Beermann A."/>
            <person name="Berns N."/>
            <person name="Bolognesi R."/>
            <person name="Bonneton F."/>
            <person name="Bopp D."/>
            <person name="Brown S.J."/>
            <person name="Bucher G."/>
            <person name="Butts T."/>
            <person name="Chaumot A."/>
            <person name="Denell R.E."/>
            <person name="Ferrier D.E."/>
            <person name="Friedrich M."/>
            <person name="Gordon C.M."/>
            <person name="Jindra M."/>
            <person name="Klingler M."/>
            <person name="Lan Q."/>
            <person name="Lattorff H.M."/>
            <person name="Laudet V."/>
            <person name="von Levetsow C."/>
            <person name="Liu Z."/>
            <person name="Lutz R."/>
            <person name="Lynch J.A."/>
            <person name="da Fonseca R.N."/>
            <person name="Posnien N."/>
            <person name="Reuter R."/>
            <person name="Roth S."/>
            <person name="Savard J."/>
            <person name="Schinko J.B."/>
            <person name="Schmitt C."/>
            <person name="Schoppmeier M."/>
            <person name="Schroder R."/>
            <person name="Shippy T.D."/>
            <person name="Simonnet F."/>
            <person name="Marques-Souza H."/>
            <person name="Tautz D."/>
            <person name="Tomoyasu Y."/>
            <person name="Trauner J."/>
            <person name="Van der Zee M."/>
            <person name="Vervoort M."/>
            <person name="Wittkopp N."/>
            <person name="Wimmer E.A."/>
            <person name="Yang X."/>
            <person name="Jones A.K."/>
            <person name="Sattelle D.B."/>
            <person name="Ebert P.R."/>
            <person name="Nelson D."/>
            <person name="Scott J.G."/>
            <person name="Beeman R.W."/>
            <person name="Muthukrishnan S."/>
            <person name="Kramer K.J."/>
            <person name="Arakane Y."/>
            <person name="Beeman R.W."/>
            <person name="Zhu Q."/>
            <person name="Hogenkamp D."/>
            <person name="Dixit R."/>
            <person name="Oppert B."/>
            <person name="Jiang H."/>
            <person name="Zou Z."/>
            <person name="Marshall J."/>
            <person name="Elpidina E."/>
            <person name="Vinokurov K."/>
            <person name="Oppert C."/>
            <person name="Zou Z."/>
            <person name="Evans J."/>
            <person name="Lu Z."/>
            <person name="Zhao P."/>
            <person name="Sumathipala N."/>
            <person name="Altincicek B."/>
            <person name="Vilcinskas A."/>
            <person name="Williams M."/>
            <person name="Hultmark D."/>
            <person name="Hetru C."/>
            <person name="Jiang H."/>
            <person name="Grimmelikhuijzen C.J."/>
            <person name="Hauser F."/>
            <person name="Cazzamali G."/>
            <person name="Williamson M."/>
            <person name="Park Y."/>
            <person name="Li B."/>
            <person name="Tanaka Y."/>
            <person name="Predel R."/>
            <person name="Neupert S."/>
            <person name="Schachtner J."/>
            <person name="Verleyen P."/>
            <person name="Raible F."/>
            <person name="Bork P."/>
            <person name="Friedrich M."/>
            <person name="Walden K.K."/>
            <person name="Robertson H.M."/>
            <person name="Angeli S."/>
            <person name="Foret S."/>
            <person name="Bucher G."/>
            <person name="Schuetz S."/>
            <person name="Maleszka R."/>
            <person name="Wimmer E.A."/>
            <person name="Beeman R.W."/>
            <person name="Lorenzen M."/>
            <person name="Tomoyasu Y."/>
            <person name="Miller S.C."/>
            <person name="Grossmann D."/>
            <person name="Bucher G."/>
        </authorList>
    </citation>
    <scope>NUCLEOTIDE SEQUENCE [LARGE SCALE GENOMIC DNA]</scope>
    <source>
        <strain evidence="1 2">Georgia GA2</strain>
    </source>
</reference>
<evidence type="ECO:0000313" key="2">
    <source>
        <dbReference type="Proteomes" id="UP000007266"/>
    </source>
</evidence>
<dbReference type="Proteomes" id="UP000007266">
    <property type="component" value="Linkage group 4"/>
</dbReference>
<reference evidence="1 2" key="2">
    <citation type="journal article" date="2010" name="Nucleic Acids Res.">
        <title>BeetleBase in 2010: revisions to provide comprehensive genomic information for Tribolium castaneum.</title>
        <authorList>
            <person name="Kim H.S."/>
            <person name="Murphy T."/>
            <person name="Xia J."/>
            <person name="Caragea D."/>
            <person name="Park Y."/>
            <person name="Beeman R.W."/>
            <person name="Lorenzen M.D."/>
            <person name="Butcher S."/>
            <person name="Manak J.R."/>
            <person name="Brown S.J."/>
        </authorList>
    </citation>
    <scope>GENOME REANNOTATION</scope>
    <source>
        <strain evidence="1 2">Georgia GA2</strain>
    </source>
</reference>
<keyword evidence="2" id="KW-1185">Reference proteome</keyword>